<keyword evidence="3" id="KW-0813">Transport</keyword>
<evidence type="ECO:0000256" key="11">
    <source>
        <dbReference type="SAM" id="Phobius"/>
    </source>
</evidence>
<dbReference type="Proteomes" id="UP000578091">
    <property type="component" value="Unassembled WGS sequence"/>
</dbReference>
<evidence type="ECO:0000256" key="4">
    <source>
        <dbReference type="ARBA" id="ARBA00022475"/>
    </source>
</evidence>
<feature type="transmembrane region" description="Helical" evidence="11">
    <location>
        <begin position="342"/>
        <end position="363"/>
    </location>
</feature>
<dbReference type="EMBL" id="JACCKA010000051">
    <property type="protein sequence ID" value="NZA26315.1"/>
    <property type="molecule type" value="Genomic_DNA"/>
</dbReference>
<sequence>MRPAESVAWPEGGTIAVRRRPWLRGPVRDRTDRAGKPPVAGALVALALLLACGPAVAESLSTLRTAALPAWPADAPAPEALVAVAGSPVVVAGDGARILDGAGRWRRLSWRRPAGSVVVAGFGDTGGAGYLLLAAAGSPRSAGRIVRLDPPSATLAGSALPALPEHLMRAQGAARSGALYVAGLDADGGPRLLTLDGGARAPAWTAREGWPGGGAPRALAATAQGIHVAVDGGGTGRPDRLLRWTAGDGWRELGAVPGEVVAGAVRALGQAHLLFAVRDGGGSAFLSYNTITGAWTEPPGARAGTIRAAAPWGDGLAWIDGTAGAPRLVATEIESGRLLLRWLDWILMAVYLAAMVGIGVFFYARDRNASTADFFVGGRSIPFWVAGVSLYATNVSSISFIAIPAKAFESNWQYLTNNLIAVVGLMFVAVWIVPLLRRLDLMSVFSYLETRFHPAIRMIASALCIVVQIGSRMSVILFLPSLAIATITGIDVVWSVLIMGGFTILYTTLGGMKAVVWTDFVQVFVMFGGALFAIGFILLQIDGGLPEFVATVQAEDKMKLLDFSFDLTQATVWGFLFLVLFDVVLTFPKDQVLMQRVLSTRSDREAGRSVWTFAAIMIPGGCMFYGIGTALYVYYKAHPERMDPLLPIDATFPLFIAAELPMGVTGLIVAGIFAAAMSTLSSIINSVSTLVSVDFYERLARNPSQKASVRLAGATGVLVGLIGIGLALLLSRFDIHSLLDISIELFGLLGGGFAGAYTLGMFTRRANAPGVAIGIASAIVLTLVARSMELVHSYFYLAISILICIVVGYLASLLFPAPTRSLAGLTIHDPAPGAAA</sequence>
<comment type="subcellular location">
    <subcellularLocation>
        <location evidence="1">Cell membrane</location>
        <topology evidence="1">Multi-pass membrane protein</topology>
    </subcellularLocation>
</comment>
<dbReference type="GO" id="GO:0005886">
    <property type="term" value="C:plasma membrane"/>
    <property type="evidence" value="ECO:0007669"/>
    <property type="project" value="UniProtKB-SubCell"/>
</dbReference>
<evidence type="ECO:0000256" key="6">
    <source>
        <dbReference type="ARBA" id="ARBA00022989"/>
    </source>
</evidence>
<dbReference type="PANTHER" id="PTHR42985">
    <property type="entry name" value="SODIUM-COUPLED MONOCARBOXYLATE TRANSPORTER"/>
    <property type="match status" value="1"/>
</dbReference>
<keyword evidence="9 11" id="KW-0472">Membrane</keyword>
<evidence type="ECO:0000256" key="3">
    <source>
        <dbReference type="ARBA" id="ARBA00022448"/>
    </source>
</evidence>
<feature type="transmembrane region" description="Helical" evidence="11">
    <location>
        <begin position="484"/>
        <end position="508"/>
    </location>
</feature>
<evidence type="ECO:0000256" key="2">
    <source>
        <dbReference type="ARBA" id="ARBA00006434"/>
    </source>
</evidence>
<feature type="transmembrane region" description="Helical" evidence="11">
    <location>
        <begin position="383"/>
        <end position="403"/>
    </location>
</feature>
<keyword evidence="5 11" id="KW-0812">Transmembrane</keyword>
<keyword evidence="13" id="KW-1185">Reference proteome</keyword>
<feature type="transmembrane region" description="Helical" evidence="11">
    <location>
        <begin position="415"/>
        <end position="436"/>
    </location>
</feature>
<keyword evidence="6 11" id="KW-1133">Transmembrane helix</keyword>
<evidence type="ECO:0000256" key="1">
    <source>
        <dbReference type="ARBA" id="ARBA00004651"/>
    </source>
</evidence>
<accession>A0A853JBV0</accession>
<keyword evidence="10" id="KW-0739">Sodium transport</keyword>
<feature type="transmembrane region" description="Helical" evidence="11">
    <location>
        <begin position="609"/>
        <end position="634"/>
    </location>
</feature>
<feature type="transmembrane region" description="Helical" evidence="11">
    <location>
        <begin position="570"/>
        <end position="588"/>
    </location>
</feature>
<dbReference type="InterPro" id="IPR051163">
    <property type="entry name" value="Sodium:Solute_Symporter_SSF"/>
</dbReference>
<dbReference type="PANTHER" id="PTHR42985:SF40">
    <property type="entry name" value="LD47995P-RELATED"/>
    <property type="match status" value="1"/>
</dbReference>
<evidence type="ECO:0000256" key="9">
    <source>
        <dbReference type="ARBA" id="ARBA00023136"/>
    </source>
</evidence>
<feature type="transmembrane region" description="Helical" evidence="11">
    <location>
        <begin position="707"/>
        <end position="729"/>
    </location>
</feature>
<comment type="similarity">
    <text evidence="2">Belongs to the sodium:solute symporter (SSF) (TC 2.A.21) family.</text>
</comment>
<organism evidence="12 13">
    <name type="scientific">Luteimonas salinisoli</name>
    <dbReference type="NCBI Taxonomy" id="2752307"/>
    <lineage>
        <taxon>Bacteria</taxon>
        <taxon>Pseudomonadati</taxon>
        <taxon>Pseudomonadota</taxon>
        <taxon>Gammaproteobacteria</taxon>
        <taxon>Lysobacterales</taxon>
        <taxon>Lysobacteraceae</taxon>
        <taxon>Luteimonas</taxon>
    </lineage>
</organism>
<feature type="transmembrane region" description="Helical" evidence="11">
    <location>
        <begin position="794"/>
        <end position="815"/>
    </location>
</feature>
<evidence type="ECO:0000256" key="7">
    <source>
        <dbReference type="ARBA" id="ARBA00023053"/>
    </source>
</evidence>
<evidence type="ECO:0000313" key="12">
    <source>
        <dbReference type="EMBL" id="NZA26315.1"/>
    </source>
</evidence>
<feature type="transmembrane region" description="Helical" evidence="11">
    <location>
        <begin position="520"/>
        <end position="541"/>
    </location>
</feature>
<dbReference type="InterPro" id="IPR001734">
    <property type="entry name" value="Na/solute_symporter"/>
</dbReference>
<dbReference type="Pfam" id="PF00474">
    <property type="entry name" value="SSF"/>
    <property type="match status" value="1"/>
</dbReference>
<gene>
    <name evidence="12" type="ORF">H0E84_07945</name>
</gene>
<dbReference type="GO" id="GO:0015293">
    <property type="term" value="F:symporter activity"/>
    <property type="evidence" value="ECO:0007669"/>
    <property type="project" value="TreeGrafter"/>
</dbReference>
<feature type="transmembrane region" description="Helical" evidence="11">
    <location>
        <begin position="654"/>
        <end position="676"/>
    </location>
</feature>
<feature type="transmembrane region" description="Helical" evidence="11">
    <location>
        <begin position="771"/>
        <end position="788"/>
    </location>
</feature>
<name>A0A853JBV0_9GAMM</name>
<dbReference type="PROSITE" id="PS50283">
    <property type="entry name" value="NA_SOLUT_SYMP_3"/>
    <property type="match status" value="1"/>
</dbReference>
<keyword evidence="4" id="KW-1003">Cell membrane</keyword>
<proteinExistence type="inferred from homology"/>
<feature type="transmembrane region" description="Helical" evidence="11">
    <location>
        <begin position="456"/>
        <end position="478"/>
    </location>
</feature>
<dbReference type="Gene3D" id="1.20.1730.10">
    <property type="entry name" value="Sodium/glucose cotransporter"/>
    <property type="match status" value="1"/>
</dbReference>
<dbReference type="AlphaFoldDB" id="A0A853JBV0"/>
<comment type="caution">
    <text evidence="12">The sequence shown here is derived from an EMBL/GenBank/DDBJ whole genome shotgun (WGS) entry which is preliminary data.</text>
</comment>
<evidence type="ECO:0000256" key="10">
    <source>
        <dbReference type="ARBA" id="ARBA00023201"/>
    </source>
</evidence>
<dbReference type="NCBIfam" id="TIGR00813">
    <property type="entry name" value="sss"/>
    <property type="match status" value="1"/>
</dbReference>
<keyword evidence="8" id="KW-0406">Ion transport</keyword>
<protein>
    <submittedName>
        <fullName evidence="12">Sodium:solute symporter</fullName>
    </submittedName>
</protein>
<feature type="transmembrane region" description="Helical" evidence="11">
    <location>
        <begin position="741"/>
        <end position="759"/>
    </location>
</feature>
<evidence type="ECO:0000313" key="13">
    <source>
        <dbReference type="Proteomes" id="UP000578091"/>
    </source>
</evidence>
<dbReference type="InterPro" id="IPR038377">
    <property type="entry name" value="Na/Glc_symporter_sf"/>
</dbReference>
<dbReference type="GO" id="GO:0006814">
    <property type="term" value="P:sodium ion transport"/>
    <property type="evidence" value="ECO:0007669"/>
    <property type="project" value="UniProtKB-KW"/>
</dbReference>
<dbReference type="CDD" id="cd11495">
    <property type="entry name" value="SLC5sbd_NIS-like_u3"/>
    <property type="match status" value="1"/>
</dbReference>
<evidence type="ECO:0000256" key="8">
    <source>
        <dbReference type="ARBA" id="ARBA00023065"/>
    </source>
</evidence>
<keyword evidence="7" id="KW-0915">Sodium</keyword>
<reference evidence="12 13" key="1">
    <citation type="submission" date="2020-07" db="EMBL/GenBank/DDBJ databases">
        <title>Luteimonas sp. SJ-92.</title>
        <authorList>
            <person name="Huang X.-X."/>
            <person name="Xu L."/>
            <person name="Sun J.-Q."/>
        </authorList>
    </citation>
    <scope>NUCLEOTIDE SEQUENCE [LARGE SCALE GENOMIC DNA]</scope>
    <source>
        <strain evidence="12 13">SJ-92</strain>
    </source>
</reference>
<evidence type="ECO:0000256" key="5">
    <source>
        <dbReference type="ARBA" id="ARBA00022692"/>
    </source>
</evidence>